<reference evidence="2 3" key="1">
    <citation type="submission" date="2016-10" db="EMBL/GenBank/DDBJ databases">
        <authorList>
            <person name="de Groot N.N."/>
        </authorList>
    </citation>
    <scope>NUCLEOTIDE SEQUENCE [LARGE SCALE GENOMIC DNA]</scope>
    <source>
        <strain evidence="2 3">CGMCC 4.5506</strain>
    </source>
</reference>
<feature type="domain" description="DUF218" evidence="1">
    <location>
        <begin position="21"/>
        <end position="101"/>
    </location>
</feature>
<dbReference type="Proteomes" id="UP000199494">
    <property type="component" value="Unassembled WGS sequence"/>
</dbReference>
<keyword evidence="3" id="KW-1185">Reference proteome</keyword>
<sequence>MLGAGLLESRRVPPLRASRPDYLTSTGTTRHDILLEQQSRTTWENLTYSRNSYGKHQASHRCVIVTNNFHALRAALLARKAKVDGNVIGAPTAWYFWPSATIREFIAVFFEHRVVNFTMCGLIVVLQVLSAI</sequence>
<dbReference type="GO" id="GO:0005886">
    <property type="term" value="C:plasma membrane"/>
    <property type="evidence" value="ECO:0007669"/>
    <property type="project" value="TreeGrafter"/>
</dbReference>
<dbReference type="PANTHER" id="PTHR30336">
    <property type="entry name" value="INNER MEMBRANE PROTEIN, PROBABLE PERMEASE"/>
    <property type="match status" value="1"/>
</dbReference>
<dbReference type="Gene3D" id="3.40.50.620">
    <property type="entry name" value="HUPs"/>
    <property type="match status" value="1"/>
</dbReference>
<dbReference type="GO" id="GO:0000270">
    <property type="term" value="P:peptidoglycan metabolic process"/>
    <property type="evidence" value="ECO:0007669"/>
    <property type="project" value="TreeGrafter"/>
</dbReference>
<proteinExistence type="predicted"/>
<dbReference type="KEGG" id="pmad:BAY61_18680"/>
<evidence type="ECO:0000259" key="1">
    <source>
        <dbReference type="Pfam" id="PF02698"/>
    </source>
</evidence>
<organism evidence="2 3">
    <name type="scientific">Prauserella marina</name>
    <dbReference type="NCBI Taxonomy" id="530584"/>
    <lineage>
        <taxon>Bacteria</taxon>
        <taxon>Bacillati</taxon>
        <taxon>Actinomycetota</taxon>
        <taxon>Actinomycetes</taxon>
        <taxon>Pseudonocardiales</taxon>
        <taxon>Pseudonocardiaceae</taxon>
        <taxon>Prauserella</taxon>
    </lineage>
</organism>
<gene>
    <name evidence="2" type="ORF">SAMN05421630_110299</name>
</gene>
<dbReference type="RefSeq" id="WP_245865229.1">
    <property type="nucleotide sequence ID" value="NZ_CP016353.1"/>
</dbReference>
<dbReference type="Pfam" id="PF02698">
    <property type="entry name" value="DUF218"/>
    <property type="match status" value="1"/>
</dbReference>
<evidence type="ECO:0000313" key="3">
    <source>
        <dbReference type="Proteomes" id="UP000199494"/>
    </source>
</evidence>
<dbReference type="CDD" id="cd06259">
    <property type="entry name" value="YdcF-like"/>
    <property type="match status" value="1"/>
</dbReference>
<evidence type="ECO:0000313" key="2">
    <source>
        <dbReference type="EMBL" id="SDD63586.1"/>
    </source>
</evidence>
<dbReference type="InterPro" id="IPR014729">
    <property type="entry name" value="Rossmann-like_a/b/a_fold"/>
</dbReference>
<dbReference type="EMBL" id="FMZE01000010">
    <property type="protein sequence ID" value="SDD63586.1"/>
    <property type="molecule type" value="Genomic_DNA"/>
</dbReference>
<dbReference type="InterPro" id="IPR003848">
    <property type="entry name" value="DUF218"/>
</dbReference>
<dbReference type="PANTHER" id="PTHR30336:SF4">
    <property type="entry name" value="ENVELOPE BIOGENESIS FACTOR ELYC"/>
    <property type="match status" value="1"/>
</dbReference>
<dbReference type="GO" id="GO:0043164">
    <property type="term" value="P:Gram-negative-bacterium-type cell wall biogenesis"/>
    <property type="evidence" value="ECO:0007669"/>
    <property type="project" value="TreeGrafter"/>
</dbReference>
<dbReference type="AlphaFoldDB" id="A0A222VS19"/>
<dbReference type="InterPro" id="IPR051599">
    <property type="entry name" value="Cell_Envelope_Assoc"/>
</dbReference>
<name>A0A222VS19_9PSEU</name>
<protein>
    <submittedName>
        <fullName evidence="2">DUF218 domain-containing protein</fullName>
    </submittedName>
</protein>
<accession>A0A222VS19</accession>